<protein>
    <submittedName>
        <fullName evidence="11">Ger(X)C family spore germination protein</fullName>
    </submittedName>
</protein>
<gene>
    <name evidence="11" type="ORF">IDH41_03130</name>
</gene>
<dbReference type="PANTHER" id="PTHR35789">
    <property type="entry name" value="SPORE GERMINATION PROTEIN B3"/>
    <property type="match status" value="1"/>
</dbReference>
<keyword evidence="4 8" id="KW-0732">Signal</keyword>
<evidence type="ECO:0000256" key="8">
    <source>
        <dbReference type="SAM" id="SignalP"/>
    </source>
</evidence>
<comment type="similarity">
    <text evidence="2">Belongs to the GerABKC lipoprotein family.</text>
</comment>
<keyword evidence="5" id="KW-0472">Membrane</keyword>
<keyword evidence="6" id="KW-0564">Palmitate</keyword>
<feature type="domain" description="Spore germination protein N-terminal" evidence="10">
    <location>
        <begin position="32"/>
        <end position="205"/>
    </location>
</feature>
<sequence>MKRRWSVTRLLRKGGMLLAALASACLIAGCWDEVNLQDVSYVSAIGIDYKDGKFNLYGQLIKFAQVAKNESPEQKPSPVWIGKGTGDTALLALHDMTRGGQASINIEQLKTIVVHERALGRLDEALDGLNRQRAARYTTWLFGTKDPIEDIFNSETFFDQSPINSILYTPLPHEAQYTFIRPREMQLAVQTLKEPAMTTKLPVLKLSEAYWKQGKKPMKIQIVSGVFVFKELKYKGYFPEDSIKGLRWTDPDFKHFMVEAAGDRGKATVGVKSSRDKLRVVFEGGRPKFAMTVRLKGDVAELDGNIGKAEIAASIERQVKEQIEDAYATGLARELDLLDLEHHLYRYHHSKWKRLAASGEWLPRADQLTVDVKFELTHSGKFDLTTGQLEE</sequence>
<dbReference type="InterPro" id="IPR008844">
    <property type="entry name" value="Spore_GerAC-like"/>
</dbReference>
<dbReference type="PANTHER" id="PTHR35789:SF1">
    <property type="entry name" value="SPORE GERMINATION PROTEIN B3"/>
    <property type="match status" value="1"/>
</dbReference>
<evidence type="ECO:0000313" key="11">
    <source>
        <dbReference type="EMBL" id="MBD2867556.1"/>
    </source>
</evidence>
<keyword evidence="7" id="KW-0449">Lipoprotein</keyword>
<name>A0A927H3P4_9BACL</name>
<reference evidence="11" key="1">
    <citation type="submission" date="2020-09" db="EMBL/GenBank/DDBJ databases">
        <title>A novel bacterium of genus Paenibacillus, isolated from South China Sea.</title>
        <authorList>
            <person name="Huang H."/>
            <person name="Mo K."/>
            <person name="Hu Y."/>
        </authorList>
    </citation>
    <scope>NUCLEOTIDE SEQUENCE</scope>
    <source>
        <strain evidence="11">IB182493</strain>
    </source>
</reference>
<comment type="caution">
    <text evidence="11">The sequence shown here is derived from an EMBL/GenBank/DDBJ whole genome shotgun (WGS) entry which is preliminary data.</text>
</comment>
<evidence type="ECO:0000256" key="4">
    <source>
        <dbReference type="ARBA" id="ARBA00022729"/>
    </source>
</evidence>
<comment type="subcellular location">
    <subcellularLocation>
        <location evidence="1">Membrane</location>
        <topology evidence="1">Lipid-anchor</topology>
    </subcellularLocation>
</comment>
<dbReference type="InterPro" id="IPR057336">
    <property type="entry name" value="GerAC_N"/>
</dbReference>
<feature type="chain" id="PRO_5038495534" evidence="8">
    <location>
        <begin position="29"/>
        <end position="391"/>
    </location>
</feature>
<dbReference type="Pfam" id="PF25198">
    <property type="entry name" value="Spore_GerAC_N"/>
    <property type="match status" value="1"/>
</dbReference>
<evidence type="ECO:0000256" key="7">
    <source>
        <dbReference type="ARBA" id="ARBA00023288"/>
    </source>
</evidence>
<dbReference type="RefSeq" id="WP_190858223.1">
    <property type="nucleotide sequence ID" value="NZ_JACXIY010000003.1"/>
</dbReference>
<proteinExistence type="inferred from homology"/>
<dbReference type="AlphaFoldDB" id="A0A927H3P4"/>
<organism evidence="11 12">
    <name type="scientific">Paenibacillus arenilitoris</name>
    <dbReference type="NCBI Taxonomy" id="2772299"/>
    <lineage>
        <taxon>Bacteria</taxon>
        <taxon>Bacillati</taxon>
        <taxon>Bacillota</taxon>
        <taxon>Bacilli</taxon>
        <taxon>Bacillales</taxon>
        <taxon>Paenibacillaceae</taxon>
        <taxon>Paenibacillus</taxon>
    </lineage>
</organism>
<dbReference type="InterPro" id="IPR046953">
    <property type="entry name" value="Spore_GerAC-like_C"/>
</dbReference>
<evidence type="ECO:0000256" key="5">
    <source>
        <dbReference type="ARBA" id="ARBA00023136"/>
    </source>
</evidence>
<dbReference type="Proteomes" id="UP000632125">
    <property type="component" value="Unassembled WGS sequence"/>
</dbReference>
<keyword evidence="12" id="KW-1185">Reference proteome</keyword>
<evidence type="ECO:0000259" key="9">
    <source>
        <dbReference type="Pfam" id="PF05504"/>
    </source>
</evidence>
<dbReference type="Pfam" id="PF05504">
    <property type="entry name" value="Spore_GerAC"/>
    <property type="match status" value="1"/>
</dbReference>
<evidence type="ECO:0000259" key="10">
    <source>
        <dbReference type="Pfam" id="PF25198"/>
    </source>
</evidence>
<dbReference type="InterPro" id="IPR038501">
    <property type="entry name" value="Spore_GerAC_C_sf"/>
</dbReference>
<accession>A0A927H3P4</accession>
<dbReference type="GO" id="GO:0009847">
    <property type="term" value="P:spore germination"/>
    <property type="evidence" value="ECO:0007669"/>
    <property type="project" value="InterPro"/>
</dbReference>
<evidence type="ECO:0000313" key="12">
    <source>
        <dbReference type="Proteomes" id="UP000632125"/>
    </source>
</evidence>
<evidence type="ECO:0000256" key="1">
    <source>
        <dbReference type="ARBA" id="ARBA00004635"/>
    </source>
</evidence>
<dbReference type="PROSITE" id="PS51257">
    <property type="entry name" value="PROKAR_LIPOPROTEIN"/>
    <property type="match status" value="1"/>
</dbReference>
<evidence type="ECO:0000256" key="6">
    <source>
        <dbReference type="ARBA" id="ARBA00023139"/>
    </source>
</evidence>
<feature type="signal peptide" evidence="8">
    <location>
        <begin position="1"/>
        <end position="28"/>
    </location>
</feature>
<dbReference type="EMBL" id="JACXIY010000003">
    <property type="protein sequence ID" value="MBD2867556.1"/>
    <property type="molecule type" value="Genomic_DNA"/>
</dbReference>
<feature type="domain" description="Spore germination GerAC-like C-terminal" evidence="9">
    <location>
        <begin position="224"/>
        <end position="377"/>
    </location>
</feature>
<dbReference type="NCBIfam" id="TIGR02887">
    <property type="entry name" value="spore_ger_x_C"/>
    <property type="match status" value="1"/>
</dbReference>
<dbReference type="GO" id="GO:0016020">
    <property type="term" value="C:membrane"/>
    <property type="evidence" value="ECO:0007669"/>
    <property type="project" value="UniProtKB-SubCell"/>
</dbReference>
<evidence type="ECO:0000256" key="2">
    <source>
        <dbReference type="ARBA" id="ARBA00007886"/>
    </source>
</evidence>
<dbReference type="Gene3D" id="3.30.300.210">
    <property type="entry name" value="Nutrient germinant receptor protein C, domain 3"/>
    <property type="match status" value="1"/>
</dbReference>
<evidence type="ECO:0000256" key="3">
    <source>
        <dbReference type="ARBA" id="ARBA00022544"/>
    </source>
</evidence>
<keyword evidence="3" id="KW-0309">Germination</keyword>